<dbReference type="InterPro" id="IPR020843">
    <property type="entry name" value="ER"/>
</dbReference>
<evidence type="ECO:0000313" key="13">
    <source>
        <dbReference type="EMBL" id="QKG19178.1"/>
    </source>
</evidence>
<dbReference type="SUPFAM" id="SSF51735">
    <property type="entry name" value="NAD(P)-binding Rossmann-fold domains"/>
    <property type="match status" value="3"/>
</dbReference>
<dbReference type="Pfam" id="PF02801">
    <property type="entry name" value="Ketoacyl-synt_C"/>
    <property type="match status" value="1"/>
</dbReference>
<dbReference type="Gene3D" id="3.90.180.10">
    <property type="entry name" value="Medium-chain alcohol dehydrogenases, catalytic domain"/>
    <property type="match status" value="1"/>
</dbReference>
<dbReference type="GO" id="GO:0031177">
    <property type="term" value="F:phosphopantetheine binding"/>
    <property type="evidence" value="ECO:0007669"/>
    <property type="project" value="InterPro"/>
</dbReference>
<dbReference type="SMART" id="SM01294">
    <property type="entry name" value="PKS_PP_betabranch"/>
    <property type="match status" value="1"/>
</dbReference>
<dbReference type="SUPFAM" id="SSF52151">
    <property type="entry name" value="FabD/lysophospholipase-like"/>
    <property type="match status" value="1"/>
</dbReference>
<dbReference type="PANTHER" id="PTHR43775:SF51">
    <property type="entry name" value="INACTIVE PHENOLPHTHIOCEROL SYNTHESIS POLYKETIDE SYNTHASE TYPE I PKS1-RELATED"/>
    <property type="match status" value="1"/>
</dbReference>
<dbReference type="InterPro" id="IPR001227">
    <property type="entry name" value="Ac_transferase_dom_sf"/>
</dbReference>
<gene>
    <name evidence="13" type="ORF">ACTIVE_0814</name>
</gene>
<dbReference type="SMART" id="SM00827">
    <property type="entry name" value="PKS_AT"/>
    <property type="match status" value="1"/>
</dbReference>
<dbReference type="Pfam" id="PF16197">
    <property type="entry name" value="KAsynt_C_assoc"/>
    <property type="match status" value="1"/>
</dbReference>
<dbReference type="Gene3D" id="3.10.129.110">
    <property type="entry name" value="Polyketide synthase dehydratase"/>
    <property type="match status" value="1"/>
</dbReference>
<dbReference type="Pfam" id="PF08659">
    <property type="entry name" value="KR"/>
    <property type="match status" value="1"/>
</dbReference>
<evidence type="ECO:0000313" key="14">
    <source>
        <dbReference type="Proteomes" id="UP000501240"/>
    </source>
</evidence>
<dbReference type="Pfam" id="PF08990">
    <property type="entry name" value="Docking"/>
    <property type="match status" value="1"/>
</dbReference>
<dbReference type="InterPro" id="IPR011032">
    <property type="entry name" value="GroES-like_sf"/>
</dbReference>
<dbReference type="InterPro" id="IPR036736">
    <property type="entry name" value="ACP-like_sf"/>
</dbReference>
<dbReference type="GO" id="GO:0006633">
    <property type="term" value="P:fatty acid biosynthetic process"/>
    <property type="evidence" value="ECO:0007669"/>
    <property type="project" value="InterPro"/>
</dbReference>
<dbReference type="InterPro" id="IPR014031">
    <property type="entry name" value="Ketoacyl_synth_C"/>
</dbReference>
<dbReference type="PANTHER" id="PTHR43775">
    <property type="entry name" value="FATTY ACID SYNTHASE"/>
    <property type="match status" value="1"/>
</dbReference>
<feature type="domain" description="Carrier" evidence="10">
    <location>
        <begin position="2018"/>
        <end position="2093"/>
    </location>
</feature>
<evidence type="ECO:0000256" key="3">
    <source>
        <dbReference type="ARBA" id="ARBA00022450"/>
    </source>
</evidence>
<keyword evidence="3" id="KW-0596">Phosphopantetheine</keyword>
<dbReference type="Gene3D" id="3.40.50.11460">
    <property type="match status" value="1"/>
</dbReference>
<comment type="cofactor">
    <cofactor evidence="1">
        <name>pantetheine 4'-phosphate</name>
        <dbReference type="ChEBI" id="CHEBI:47942"/>
    </cofactor>
</comment>
<evidence type="ECO:0000256" key="4">
    <source>
        <dbReference type="ARBA" id="ARBA00022553"/>
    </source>
</evidence>
<keyword evidence="5" id="KW-0808">Transferase</keyword>
<dbReference type="Gene3D" id="3.40.366.10">
    <property type="entry name" value="Malonyl-Coenzyme A Acyl Carrier Protein, domain 2"/>
    <property type="match status" value="1"/>
</dbReference>
<dbReference type="Gene3D" id="1.10.1200.10">
    <property type="entry name" value="ACP-like"/>
    <property type="match status" value="1"/>
</dbReference>
<dbReference type="InterPro" id="IPR055123">
    <property type="entry name" value="SpnB-like_Rossmann"/>
</dbReference>
<dbReference type="GO" id="GO:0004315">
    <property type="term" value="F:3-oxoacyl-[acyl-carrier-protein] synthase activity"/>
    <property type="evidence" value="ECO:0007669"/>
    <property type="project" value="InterPro"/>
</dbReference>
<dbReference type="Pfam" id="PF21089">
    <property type="entry name" value="PKS_DH_N"/>
    <property type="match status" value="1"/>
</dbReference>
<evidence type="ECO:0000256" key="2">
    <source>
        <dbReference type="ARBA" id="ARBA00004792"/>
    </source>
</evidence>
<dbReference type="InterPro" id="IPR050091">
    <property type="entry name" value="PKS_NRPS_Biosynth_Enz"/>
</dbReference>
<feature type="domain" description="Ketosynthase family 3 (KS3)" evidence="11">
    <location>
        <begin position="33"/>
        <end position="458"/>
    </location>
</feature>
<dbReference type="RefSeq" id="WP_173092941.1">
    <property type="nucleotide sequence ID" value="NZ_CP053892.1"/>
</dbReference>
<dbReference type="InterPro" id="IPR002364">
    <property type="entry name" value="Quin_OxRdtase/zeta-crystal_CS"/>
</dbReference>
<dbReference type="Gene3D" id="3.40.47.10">
    <property type="match status" value="1"/>
</dbReference>
<feature type="region of interest" description="N-terminal hotdog fold" evidence="9">
    <location>
        <begin position="949"/>
        <end position="1072"/>
    </location>
</feature>
<name>A0A7D3VP28_ACTVE</name>
<dbReference type="SMART" id="SM00829">
    <property type="entry name" value="PKS_ER"/>
    <property type="match status" value="1"/>
</dbReference>
<evidence type="ECO:0000256" key="7">
    <source>
        <dbReference type="ARBA" id="ARBA00023268"/>
    </source>
</evidence>
<dbReference type="FunFam" id="3.90.180.10:FF:000032">
    <property type="entry name" value="Probable polyketide synthase pks1"/>
    <property type="match status" value="1"/>
</dbReference>
<dbReference type="GO" id="GO:0004312">
    <property type="term" value="F:fatty acid synthase activity"/>
    <property type="evidence" value="ECO:0007669"/>
    <property type="project" value="TreeGrafter"/>
</dbReference>
<dbReference type="Pfam" id="PF00698">
    <property type="entry name" value="Acyl_transf_1"/>
    <property type="match status" value="1"/>
</dbReference>
<dbReference type="InterPro" id="IPR020841">
    <property type="entry name" value="PKS_Beta-ketoAc_synthase_dom"/>
</dbReference>
<dbReference type="InterPro" id="IPR049900">
    <property type="entry name" value="PKS_mFAS_DH"/>
</dbReference>
<dbReference type="InterPro" id="IPR049551">
    <property type="entry name" value="PKS_DH_C"/>
</dbReference>
<feature type="active site" description="Proton donor; for dehydratase activity" evidence="9">
    <location>
        <position position="1149"/>
    </location>
</feature>
<dbReference type="Pfam" id="PF00109">
    <property type="entry name" value="ketoacyl-synt"/>
    <property type="match status" value="1"/>
</dbReference>
<dbReference type="InterPro" id="IPR013968">
    <property type="entry name" value="PKS_KR"/>
</dbReference>
<dbReference type="SMART" id="SM00823">
    <property type="entry name" value="PKS_PP"/>
    <property type="match status" value="1"/>
</dbReference>
<dbReference type="CDD" id="cd08956">
    <property type="entry name" value="KR_3_FAS_SDR_x"/>
    <property type="match status" value="1"/>
</dbReference>
<evidence type="ECO:0000259" key="11">
    <source>
        <dbReference type="PROSITE" id="PS52004"/>
    </source>
</evidence>
<dbReference type="InterPro" id="IPR013154">
    <property type="entry name" value="ADH-like_N"/>
</dbReference>
<dbReference type="PROSITE" id="PS00606">
    <property type="entry name" value="KS3_1"/>
    <property type="match status" value="1"/>
</dbReference>
<evidence type="ECO:0000259" key="12">
    <source>
        <dbReference type="PROSITE" id="PS52019"/>
    </source>
</evidence>
<keyword evidence="6" id="KW-0045">Antibiotic biosynthesis</keyword>
<dbReference type="SUPFAM" id="SSF55048">
    <property type="entry name" value="Probable ACP-binding domain of malonyl-CoA ACP transacylase"/>
    <property type="match status" value="1"/>
</dbReference>
<dbReference type="InterPro" id="IPR016036">
    <property type="entry name" value="Malonyl_transacylase_ACP-bd"/>
</dbReference>
<evidence type="ECO:0000259" key="10">
    <source>
        <dbReference type="PROSITE" id="PS50075"/>
    </source>
</evidence>
<organism evidence="13 14">
    <name type="scientific">Actinomadura verrucosospora</name>
    <dbReference type="NCBI Taxonomy" id="46165"/>
    <lineage>
        <taxon>Bacteria</taxon>
        <taxon>Bacillati</taxon>
        <taxon>Actinomycetota</taxon>
        <taxon>Actinomycetes</taxon>
        <taxon>Streptosporangiales</taxon>
        <taxon>Thermomonosporaceae</taxon>
        <taxon>Actinomadura</taxon>
    </lineage>
</organism>
<dbReference type="InterPro" id="IPR049552">
    <property type="entry name" value="PKS_DH_N"/>
</dbReference>
<keyword evidence="14" id="KW-1185">Reference proteome</keyword>
<dbReference type="PROSITE" id="PS01162">
    <property type="entry name" value="QOR_ZETA_CRYSTAL"/>
    <property type="match status" value="1"/>
</dbReference>
<dbReference type="Pfam" id="PF08240">
    <property type="entry name" value="ADH_N"/>
    <property type="match status" value="1"/>
</dbReference>
<feature type="domain" description="PKS/mFAS DH" evidence="12">
    <location>
        <begin position="949"/>
        <end position="1224"/>
    </location>
</feature>
<dbReference type="Proteomes" id="UP000501240">
    <property type="component" value="Chromosome"/>
</dbReference>
<dbReference type="PROSITE" id="PS52019">
    <property type="entry name" value="PKS_MFAS_DH"/>
    <property type="match status" value="1"/>
</dbReference>
<evidence type="ECO:0000256" key="6">
    <source>
        <dbReference type="ARBA" id="ARBA00023194"/>
    </source>
</evidence>
<dbReference type="FunFam" id="3.40.50.720:FF:000209">
    <property type="entry name" value="Polyketide synthase Pks12"/>
    <property type="match status" value="1"/>
</dbReference>
<dbReference type="SMART" id="SM00826">
    <property type="entry name" value="PKS_DH"/>
    <property type="match status" value="1"/>
</dbReference>
<evidence type="ECO:0000256" key="1">
    <source>
        <dbReference type="ARBA" id="ARBA00001957"/>
    </source>
</evidence>
<dbReference type="SUPFAM" id="SSF50129">
    <property type="entry name" value="GroES-like"/>
    <property type="match status" value="1"/>
</dbReference>
<dbReference type="InterPro" id="IPR016039">
    <property type="entry name" value="Thiolase-like"/>
</dbReference>
<dbReference type="GO" id="GO:0008270">
    <property type="term" value="F:zinc ion binding"/>
    <property type="evidence" value="ECO:0007669"/>
    <property type="project" value="InterPro"/>
</dbReference>
<dbReference type="GO" id="GO:0016491">
    <property type="term" value="F:oxidoreductase activity"/>
    <property type="evidence" value="ECO:0007669"/>
    <property type="project" value="InterPro"/>
</dbReference>
<dbReference type="InterPro" id="IPR015083">
    <property type="entry name" value="NorB/c/GfsB-D-like_docking"/>
</dbReference>
<sequence>MANEEKLREYLKRVTTDLAQTRERLRRMEEGRQEPIAIVGMGCRFPGGATSPSRFWDFLLDGGDGVVGFPTDRGGRWSGVYDPVRGRVGRSYVREGGFLDDAGSFDAAFFGVAPREAIAMDPQQRLLLEVSWEALEDGGFDAADLRGAPVGVFAGVIYHDYGFTGSAPGEVEGYVATGVAGGVASGRVAYALGLEGPAVTVDTACSSSLVALHLACQSLRLGECSLALVGGATVMSSPQIFVEFSRQGGLAGDGRCKAFAEGADGTGWGEGVGVLVVERLSEARRLGHRVLAVVSGSAVNQDGASNGLTAPNGLAQARVIQAALAGAGLSGADVDVVEGHGTGTRLGDPIEAGALLATYGRTRGAGGPLLLGSVKSNIGHTQAAAGVAGVIKTVLALRHGVVPGSLHVDTPSSRVDWADGGVRVVTGPVPWPGGDHPRRGGVSSFGFGGTNAHVILEQAPAEYDDAGDLRERPPAPTGSRDLPVVAWTVSGRSDAGLAAQAERLHEHVTTRPELDAVDVGWSLAATRTALEQRAVVVGANRDELLAGLKRFAAGETPRGVVSGSVGAGGVGFVFTGQGAQRAGMARGLYEAFPVFADAFDEACAGLDRHLSGRINGLGEEFAAGVDLSVRSVVLSEGGEGLLDETVFTQAGLFAVGVGLFRLLESWGVGVGVVGGHSIGEVVAACVAGVWSLEDACQVVAARGRLMQALARGGAMVAVEACEEQVVEAFQGCSGVGLAAVNGPRAVVISGVEEEVLAVTGQLTESGVRTRRLRVSHAFHSPLMEPMLAEFADVVGSVEFNAPRIAVVSGLSGRLAGAEMLEPEYWVRHVREPVRFADAVKAMRSAGVGCFVELGPDGILSALGPQIPESKKDEAWLPVMRRGRDEVRTLLTAVSGVHVRGGTVDWTSFYNGQAAKRVDLPTYAFQHQHYWLNTEAVGRAEDLGLGSPDHPLLKAAVDLPGTGGVVLTGRLSLAAQPWLGDHVVAGRVVVPGTALVEMAVRAGDEVGCGRIVELRTDTPLALPGGDAIQVQVTVSAEDEAGHRELEIYARAEGDDEPWTRHAAGVLATMTETADPRPEANPDLAEWPPVGATPVDLDGFHEELAEGGLACGPVFAGLSKAWRRGDEVFAEVALPAGTSVAGFAVHPALLDAALHATDLDGQEGLLLPSVWGDVVVHASGAATARVRITTSPGGDGVSVALADAAGDPVASVGSLSLAPVRIEDPSDDEARVVKDALYRVEWVPVPSPEPAAEAVRWAVLGNSGLDLPGAAPYADIAELATAIAAGHDVPDAVAVHLPAAESAVNGAVAALELVQAWLAEDALADARLVVVTERAVAAGPGTPVEVASAPIWGLVRSASSENPGRFVLADVDDLATADAPLRDGTALDEPEFAVRGGQVWAPRLARAATARVLPVPAGDDWRLECTERGSVESLALAPSDDGTRPLERGEVRVGIRAAGVNFRDVLNVLGMYPGEAGPLGLEGAGVVLEVGPDVTGLAPGDHVMGLFTGGAFGPVATADARLVAPVPHGWSQAEAAATPVAYLTAYQALVEQARLSEGEKVLIHAAAGGVGMAAVQLARHLGAEVFGTASPGKWSALRALGLDDAHLASSRTLEFEKVFHTATGGHGMDVVLNSLAGEFVDASLRLSAESGRFIELGKTDVRDTAHHEGLSYQAIDLMETSPDRLAEMFAEVSRLFTDGALRPLPVTCWDVREAMEAFRHLSQARHIGKVVLTVPPETDAVAGGSMLVSGASGALGRQVARWLAGSGRAKRLILLSRSGTAADGMGALAAELAGRGVETMVTACDVTDRAAVSAVVDGAGPLSGVVHTAGVLDDATVGSLTPERMRAVMRPKVEGAWNLHQATGDLRMFVMFSSVAGLWGGPGQGNYAAANSFLDALAARRRAQGLAAVSLAWGPWESAAGMAGQLTQADWERIGRQGLRPLTDADGLALLDAATSAPQPLQVPVRLDLAAMRGYGGGLPPLLSGLTRHGVRRRAAQADAASGGGFVTQLAALPASERDQAVRTLVNTQAALVLGMDGPEAISEARTFRELGFTSLMALELRNQLGYAIGLRLPAGLVFDYPTPAALADYVRSRTIGRVPDEQPVLDELERLESVLSAMPGDGDGRSKVISRLEGIVQDFRGGTGDNAAAFRELEVATDDEMFSLIDRELGV</sequence>
<feature type="region of interest" description="C-terminal hotdog fold" evidence="9">
    <location>
        <begin position="1090"/>
        <end position="1224"/>
    </location>
</feature>
<dbReference type="SUPFAM" id="SSF47336">
    <property type="entry name" value="ACP-like"/>
    <property type="match status" value="1"/>
</dbReference>
<dbReference type="InterPro" id="IPR009081">
    <property type="entry name" value="PP-bd_ACP"/>
</dbReference>
<dbReference type="Gene3D" id="3.30.70.3290">
    <property type="match status" value="1"/>
</dbReference>
<feature type="active site" description="Proton acceptor; for dehydratase activity" evidence="9">
    <location>
        <position position="981"/>
    </location>
</feature>
<dbReference type="InterPro" id="IPR016035">
    <property type="entry name" value="Acyl_Trfase/lysoPLipase"/>
</dbReference>
<dbReference type="Pfam" id="PF00550">
    <property type="entry name" value="PP-binding"/>
    <property type="match status" value="1"/>
</dbReference>
<evidence type="ECO:0000256" key="5">
    <source>
        <dbReference type="ARBA" id="ARBA00022679"/>
    </source>
</evidence>
<protein>
    <submittedName>
        <fullName evidence="13">Type I modular polyketide synthase</fullName>
    </submittedName>
</protein>
<dbReference type="SUPFAM" id="SSF53901">
    <property type="entry name" value="Thiolase-like"/>
    <property type="match status" value="1"/>
</dbReference>
<dbReference type="Gene3D" id="3.40.50.720">
    <property type="entry name" value="NAD(P)-binding Rossmann-like Domain"/>
    <property type="match status" value="1"/>
</dbReference>
<dbReference type="InterPro" id="IPR057326">
    <property type="entry name" value="KR_dom"/>
</dbReference>
<dbReference type="GO" id="GO:0033068">
    <property type="term" value="P:macrolide biosynthetic process"/>
    <property type="evidence" value="ECO:0007669"/>
    <property type="project" value="UniProtKB-ARBA"/>
</dbReference>
<keyword evidence="7" id="KW-0511">Multifunctional enzyme</keyword>
<dbReference type="InterPro" id="IPR020806">
    <property type="entry name" value="PKS_PP-bd"/>
</dbReference>
<dbReference type="InterPro" id="IPR020807">
    <property type="entry name" value="PKS_DH"/>
</dbReference>
<dbReference type="PROSITE" id="PS50075">
    <property type="entry name" value="CARRIER"/>
    <property type="match status" value="1"/>
</dbReference>
<dbReference type="SMART" id="SM00822">
    <property type="entry name" value="PKS_KR"/>
    <property type="match status" value="1"/>
</dbReference>
<keyword evidence="8" id="KW-0012">Acyltransferase</keyword>
<dbReference type="CDD" id="cd05195">
    <property type="entry name" value="enoyl_red"/>
    <property type="match status" value="1"/>
</dbReference>
<comment type="pathway">
    <text evidence="2">Antibiotic biosynthesis.</text>
</comment>
<keyword evidence="4" id="KW-0597">Phosphoprotein</keyword>
<dbReference type="PROSITE" id="PS52004">
    <property type="entry name" value="KS3_2"/>
    <property type="match status" value="1"/>
</dbReference>
<proteinExistence type="predicted"/>
<dbReference type="InterPro" id="IPR014030">
    <property type="entry name" value="Ketoacyl_synth_N"/>
</dbReference>
<dbReference type="Pfam" id="PF13602">
    <property type="entry name" value="ADH_zinc_N_2"/>
    <property type="match status" value="1"/>
</dbReference>
<dbReference type="FunFam" id="3.40.47.10:FF:000019">
    <property type="entry name" value="Polyketide synthase type I"/>
    <property type="match status" value="1"/>
</dbReference>
<reference evidence="13 14" key="1">
    <citation type="submission" date="2020-05" db="EMBL/GenBank/DDBJ databases">
        <title>Actinomadura verrucosospora NRRL-B18236 (PFL_A860) Genome sequencing and assembly.</title>
        <authorList>
            <person name="Samborskyy M."/>
        </authorList>
    </citation>
    <scope>NUCLEOTIDE SEQUENCE [LARGE SCALE GENOMIC DNA]</scope>
    <source>
        <strain evidence="13 14">NRRL:B18236</strain>
    </source>
</reference>
<dbReference type="EMBL" id="CP053892">
    <property type="protein sequence ID" value="QKG19178.1"/>
    <property type="molecule type" value="Genomic_DNA"/>
</dbReference>
<dbReference type="Pfam" id="PF14765">
    <property type="entry name" value="PS-DH"/>
    <property type="match status" value="1"/>
</dbReference>
<dbReference type="InterPro" id="IPR018201">
    <property type="entry name" value="Ketoacyl_synth_AS"/>
</dbReference>
<evidence type="ECO:0000256" key="8">
    <source>
        <dbReference type="ARBA" id="ARBA00023315"/>
    </source>
</evidence>
<accession>A0A7D3VP28</accession>
<dbReference type="CDD" id="cd00833">
    <property type="entry name" value="PKS"/>
    <property type="match status" value="1"/>
</dbReference>
<dbReference type="Pfam" id="PF22953">
    <property type="entry name" value="SpnB_Rossmann"/>
    <property type="match status" value="1"/>
</dbReference>
<dbReference type="InterPro" id="IPR036291">
    <property type="entry name" value="NAD(P)-bd_dom_sf"/>
</dbReference>
<dbReference type="InterPro" id="IPR042104">
    <property type="entry name" value="PKS_dehydratase_sf"/>
</dbReference>
<dbReference type="InterPro" id="IPR014043">
    <property type="entry name" value="Acyl_transferase_dom"/>
</dbReference>
<dbReference type="InterPro" id="IPR032821">
    <property type="entry name" value="PKS_assoc"/>
</dbReference>
<evidence type="ECO:0000256" key="9">
    <source>
        <dbReference type="PROSITE-ProRule" id="PRU01363"/>
    </source>
</evidence>
<dbReference type="SMART" id="SM00825">
    <property type="entry name" value="PKS_KS"/>
    <property type="match status" value="1"/>
</dbReference>
<dbReference type="FunFam" id="1.10.1200.10:FF:000007">
    <property type="entry name" value="Probable polyketide synthase pks17"/>
    <property type="match status" value="1"/>
</dbReference>